<reference evidence="2 3" key="1">
    <citation type="journal article" date="2020" name="IScience">
        <title>Genome Sequencing of the Endangered Kingdonia uniflora (Circaeasteraceae, Ranunculales) Reveals Potential Mechanisms of Evolutionary Specialization.</title>
        <authorList>
            <person name="Sun Y."/>
            <person name="Deng T."/>
            <person name="Zhang A."/>
            <person name="Moore M.J."/>
            <person name="Landis J.B."/>
            <person name="Lin N."/>
            <person name="Zhang H."/>
            <person name="Zhang X."/>
            <person name="Huang J."/>
            <person name="Zhang X."/>
            <person name="Sun H."/>
            <person name="Wang H."/>
        </authorList>
    </citation>
    <scope>NUCLEOTIDE SEQUENCE [LARGE SCALE GENOMIC DNA]</scope>
    <source>
        <strain evidence="2">TB1705</strain>
        <tissue evidence="2">Leaf</tissue>
    </source>
</reference>
<organism evidence="2 3">
    <name type="scientific">Kingdonia uniflora</name>
    <dbReference type="NCBI Taxonomy" id="39325"/>
    <lineage>
        <taxon>Eukaryota</taxon>
        <taxon>Viridiplantae</taxon>
        <taxon>Streptophyta</taxon>
        <taxon>Embryophyta</taxon>
        <taxon>Tracheophyta</taxon>
        <taxon>Spermatophyta</taxon>
        <taxon>Magnoliopsida</taxon>
        <taxon>Ranunculales</taxon>
        <taxon>Circaeasteraceae</taxon>
        <taxon>Kingdonia</taxon>
    </lineage>
</organism>
<dbReference type="InterPro" id="IPR006461">
    <property type="entry name" value="PLAC_motif_containing"/>
</dbReference>
<evidence type="ECO:0000313" key="3">
    <source>
        <dbReference type="Proteomes" id="UP000541444"/>
    </source>
</evidence>
<comment type="caution">
    <text evidence="2">The sequence shown here is derived from an EMBL/GenBank/DDBJ whole genome shotgun (WGS) entry which is preliminary data.</text>
</comment>
<dbReference type="Pfam" id="PF04749">
    <property type="entry name" value="PLAC8"/>
    <property type="match status" value="1"/>
</dbReference>
<dbReference type="PANTHER" id="PTHR15907">
    <property type="entry name" value="DUF614 FAMILY PROTEIN-RELATED"/>
    <property type="match status" value="1"/>
</dbReference>
<proteinExistence type="predicted"/>
<sequence>MHQTMASDYEKVSPSLPTGTAPYPPPYFATSTDQATGIPVSSQYYSNQNQAPPPLPPITQIPLTDFSTGLCDCHQDVSNCCMTFWCPCVTFGRIAEIVDKGSSSCGASGALYALLTFVVGCPCLYSCFYRSKMRLTYNLKGSNCGDCCLHFLCEGCALCQEYRELKNHGFDMKIGWHGNVERQNRGVAMAMAPVVHNGMSR</sequence>
<name>A0A7J7M633_9MAGN</name>
<keyword evidence="1" id="KW-0812">Transmembrane</keyword>
<feature type="transmembrane region" description="Helical" evidence="1">
    <location>
        <begin position="109"/>
        <end position="128"/>
    </location>
</feature>
<keyword evidence="1" id="KW-1133">Transmembrane helix</keyword>
<evidence type="ECO:0000313" key="2">
    <source>
        <dbReference type="EMBL" id="KAF6150234.1"/>
    </source>
</evidence>
<dbReference type="NCBIfam" id="TIGR01571">
    <property type="entry name" value="A_thal_Cys_rich"/>
    <property type="match status" value="1"/>
</dbReference>
<dbReference type="AlphaFoldDB" id="A0A7J7M633"/>
<dbReference type="OrthoDB" id="1045822at2759"/>
<dbReference type="EMBL" id="JACGCM010001752">
    <property type="protein sequence ID" value="KAF6150234.1"/>
    <property type="molecule type" value="Genomic_DNA"/>
</dbReference>
<accession>A0A7J7M633</accession>
<dbReference type="Proteomes" id="UP000541444">
    <property type="component" value="Unassembled WGS sequence"/>
</dbReference>
<keyword evidence="1" id="KW-0472">Membrane</keyword>
<gene>
    <name evidence="2" type="ORF">GIB67_000108</name>
</gene>
<keyword evidence="3" id="KW-1185">Reference proteome</keyword>
<protein>
    <submittedName>
        <fullName evidence="2">Uncharacterized protein</fullName>
    </submittedName>
</protein>
<evidence type="ECO:0000256" key="1">
    <source>
        <dbReference type="SAM" id="Phobius"/>
    </source>
</evidence>